<evidence type="ECO:0000313" key="1">
    <source>
        <dbReference type="EMBL" id="BCK79479.1"/>
    </source>
</evidence>
<organism evidence="1 2">
    <name type="scientific">Vescimonas fastidiosa</name>
    <dbReference type="NCBI Taxonomy" id="2714353"/>
    <lineage>
        <taxon>Bacteria</taxon>
        <taxon>Bacillati</taxon>
        <taxon>Bacillota</taxon>
        <taxon>Clostridia</taxon>
        <taxon>Eubacteriales</taxon>
        <taxon>Oscillospiraceae</taxon>
        <taxon>Vescimonas</taxon>
    </lineage>
</organism>
<geneLocation type="plasmid" evidence="1 2">
    <name>pMM35_01</name>
</geneLocation>
<protein>
    <submittedName>
        <fullName evidence="1">Uncharacterized protein</fullName>
    </submittedName>
</protein>
<accession>A0A810PSG1</accession>
<name>A0A810PSG1_9FIRM</name>
<sequence>MAHILTDTECEELLEYLKHHEPYDESDPAMHDFDGECDNDRMMATIAKKILETQSRQA</sequence>
<evidence type="ECO:0000313" key="2">
    <source>
        <dbReference type="Proteomes" id="UP000681343"/>
    </source>
</evidence>
<proteinExistence type="predicted"/>
<keyword evidence="2" id="KW-1185">Reference proteome</keyword>
<dbReference type="AlphaFoldDB" id="A0A810PSG1"/>
<gene>
    <name evidence="1" type="ORF">MM35RIKEN_16710</name>
</gene>
<reference evidence="1" key="1">
    <citation type="submission" date="2020-09" db="EMBL/GenBank/DDBJ databases">
        <title>New species isolated from human feces.</title>
        <authorList>
            <person name="Kitahara M."/>
            <person name="Shigeno Y."/>
            <person name="Shime M."/>
            <person name="Matsumoto Y."/>
            <person name="Nakamura S."/>
            <person name="Motooka D."/>
            <person name="Fukuoka S."/>
            <person name="Nishikawa H."/>
            <person name="Benno Y."/>
        </authorList>
    </citation>
    <scope>NUCLEOTIDE SEQUENCE</scope>
    <source>
        <strain evidence="1">MM35</strain>
        <plasmid evidence="1">pMM35_01</plasmid>
    </source>
</reference>
<dbReference type="EMBL" id="AP023416">
    <property type="protein sequence ID" value="BCK79479.1"/>
    <property type="molecule type" value="Genomic_DNA"/>
</dbReference>
<dbReference type="Proteomes" id="UP000681343">
    <property type="component" value="Plasmid pMM35_01"/>
</dbReference>
<dbReference type="RefSeq" id="WP_212821085.1">
    <property type="nucleotide sequence ID" value="NZ_AP023416.1"/>
</dbReference>
<dbReference type="KEGG" id="vfa:MM35RIKEN_16710"/>
<keyword evidence="1" id="KW-0614">Plasmid</keyword>